<proteinExistence type="predicted"/>
<dbReference type="GO" id="GO:0046872">
    <property type="term" value="F:metal ion binding"/>
    <property type="evidence" value="ECO:0007669"/>
    <property type="project" value="UniProtKB-KW"/>
</dbReference>
<feature type="domain" description="4Fe-4S ferredoxin-type" evidence="7">
    <location>
        <begin position="312"/>
        <end position="341"/>
    </location>
</feature>
<evidence type="ECO:0000256" key="4">
    <source>
        <dbReference type="ARBA" id="ARBA00022723"/>
    </source>
</evidence>
<dbReference type="PANTHER" id="PTHR24960">
    <property type="entry name" value="PHOTOSYSTEM I IRON-SULFUR CENTER-RELATED"/>
    <property type="match status" value="1"/>
</dbReference>
<gene>
    <name evidence="8" type="ORF">SAMN05446037_103341</name>
</gene>
<dbReference type="AlphaFoldDB" id="A0A239J6T0"/>
<feature type="domain" description="4Fe-4S ferredoxin-type" evidence="7">
    <location>
        <begin position="342"/>
        <end position="369"/>
    </location>
</feature>
<dbReference type="PROSITE" id="PS51379">
    <property type="entry name" value="4FE4S_FER_2"/>
    <property type="match status" value="2"/>
</dbReference>
<evidence type="ECO:0000256" key="2">
    <source>
        <dbReference type="ARBA" id="ARBA00013529"/>
    </source>
</evidence>
<comment type="function">
    <text evidence="1">Ferredoxins are iron-sulfur proteins that transfer electrons in a wide variety of metabolic reactions.</text>
</comment>
<evidence type="ECO:0000259" key="7">
    <source>
        <dbReference type="PROSITE" id="PS51379"/>
    </source>
</evidence>
<evidence type="ECO:0000313" key="8">
    <source>
        <dbReference type="EMBL" id="SNT01372.1"/>
    </source>
</evidence>
<dbReference type="EMBL" id="FZOJ01000033">
    <property type="protein sequence ID" value="SNT01372.1"/>
    <property type="molecule type" value="Genomic_DNA"/>
</dbReference>
<dbReference type="Pfam" id="PF00037">
    <property type="entry name" value="Fer4"/>
    <property type="match status" value="1"/>
</dbReference>
<evidence type="ECO:0000256" key="6">
    <source>
        <dbReference type="ARBA" id="ARBA00023014"/>
    </source>
</evidence>
<accession>A0A239J6T0</accession>
<keyword evidence="9" id="KW-1185">Reference proteome</keyword>
<keyword evidence="6" id="KW-0411">Iron-sulfur</keyword>
<evidence type="ECO:0000313" key="9">
    <source>
        <dbReference type="Proteomes" id="UP000198304"/>
    </source>
</evidence>
<dbReference type="Gene3D" id="3.30.70.20">
    <property type="match status" value="1"/>
</dbReference>
<evidence type="ECO:0000256" key="3">
    <source>
        <dbReference type="ARBA" id="ARBA00022485"/>
    </source>
</evidence>
<keyword evidence="5" id="KW-0408">Iron</keyword>
<dbReference type="PROSITE" id="PS00198">
    <property type="entry name" value="4FE4S_FER_1"/>
    <property type="match status" value="1"/>
</dbReference>
<keyword evidence="3" id="KW-0004">4Fe-4S</keyword>
<dbReference type="InterPro" id="IPR017900">
    <property type="entry name" value="4Fe4S_Fe_S_CS"/>
</dbReference>
<dbReference type="GO" id="GO:0051539">
    <property type="term" value="F:4 iron, 4 sulfur cluster binding"/>
    <property type="evidence" value="ECO:0007669"/>
    <property type="project" value="UniProtKB-KW"/>
</dbReference>
<keyword evidence="4" id="KW-0479">Metal-binding</keyword>
<evidence type="ECO:0000256" key="1">
    <source>
        <dbReference type="ARBA" id="ARBA00003532"/>
    </source>
</evidence>
<dbReference type="InterPro" id="IPR017896">
    <property type="entry name" value="4Fe4S_Fe-S-bd"/>
</dbReference>
<reference evidence="8 9" key="1">
    <citation type="submission" date="2017-06" db="EMBL/GenBank/DDBJ databases">
        <authorList>
            <person name="Kim H.J."/>
            <person name="Triplett B.A."/>
        </authorList>
    </citation>
    <scope>NUCLEOTIDE SEQUENCE [LARGE SCALE GENOMIC DNA]</scope>
    <source>
        <strain evidence="8 9">SCA</strain>
    </source>
</reference>
<dbReference type="InterPro" id="IPR050157">
    <property type="entry name" value="PSI_iron-sulfur_center"/>
</dbReference>
<dbReference type="Proteomes" id="UP000198304">
    <property type="component" value="Unassembled WGS sequence"/>
</dbReference>
<dbReference type="SUPFAM" id="SSF54862">
    <property type="entry name" value="4Fe-4S ferredoxins"/>
    <property type="match status" value="1"/>
</dbReference>
<dbReference type="InterPro" id="IPR007160">
    <property type="entry name" value="DUF362"/>
</dbReference>
<evidence type="ECO:0000256" key="5">
    <source>
        <dbReference type="ARBA" id="ARBA00023004"/>
    </source>
</evidence>
<organism evidence="8 9">
    <name type="scientific">Anaerovirgula multivorans</name>
    <dbReference type="NCBI Taxonomy" id="312168"/>
    <lineage>
        <taxon>Bacteria</taxon>
        <taxon>Bacillati</taxon>
        <taxon>Bacillota</taxon>
        <taxon>Clostridia</taxon>
        <taxon>Peptostreptococcales</taxon>
        <taxon>Natronincolaceae</taxon>
        <taxon>Anaerovirgula</taxon>
    </lineage>
</organism>
<sequence>MNSEMENTVAMTQCYDYQQEKVDTAVEKAVNLLGGIETFVKPGDKVLLKPNLVSPLKPEKMATTHPTVIQAICKLLKKVGAEIWIGDSGVHGTSKIFAACGIEEVARKYDCKICDIDRYETDFVFKKSNRLMKKVPVSKYVTEADVVINIPKVKIHAGVLYTGAVKNLYGTIVGKKKTEIHANTQTMDNFYLVLLDILNAVKPQLTIMDGIYGMEGNGPTNGTPAKTGMILASRNAAALDVIAVEQIGLNLKDIGYLTKAVELGFSPLRKEIQVVGDSVPMVKYKYPVKALVVLGKIIMKITPPIYNALLKPVPKFLKDKCIRCQECIKICPTEALTMDKLPIVDRKKCVSCFCCHEACLYNVIVRSDEKKRNRR</sequence>
<dbReference type="Pfam" id="PF04015">
    <property type="entry name" value="DUF362"/>
    <property type="match status" value="1"/>
</dbReference>
<name>A0A239J6T0_9FIRM</name>
<protein>
    <recommendedName>
        <fullName evidence="2">Ferredoxin</fullName>
    </recommendedName>
</protein>
<dbReference type="PANTHER" id="PTHR24960:SF76">
    <property type="entry name" value="4FE-4S FERREDOXIN-TYPE DOMAIN-CONTAINING PROTEIN"/>
    <property type="match status" value="1"/>
</dbReference>